<dbReference type="NCBIfam" id="TIGR00255">
    <property type="entry name" value="YicC/YloC family endoribonuclease"/>
    <property type="match status" value="1"/>
</dbReference>
<evidence type="ECO:0000256" key="3">
    <source>
        <dbReference type="ARBA" id="ARBA00022759"/>
    </source>
</evidence>
<evidence type="ECO:0000259" key="7">
    <source>
        <dbReference type="Pfam" id="PF08340"/>
    </source>
</evidence>
<dbReference type="InterPro" id="IPR013551">
    <property type="entry name" value="YicC-like_C"/>
</dbReference>
<proteinExistence type="inferred from homology"/>
<sequence>MVQSMTAFTRQQLDRDYGSLAWEIRSVNHRYLEASVRVPESFRALENTVRDALRKQLNRGKVECQLRFQTEAADGAPVSKISVDKELVKQLIEAGDVISSLASDAAKLSTAELLRWPGVIGTAELDKKALEHDALELFAVALKDLIATREREGAELSEFIGQRIDAIRAIVADVRLMMPDILAKQRENLLAKIAEIDIEIDPTRLEQEVALLAQKADIDEELDRLGAHVNEVERVLRSDDQMGRRLDFLMQELNREANTLSSKSIVVETTRSAVDLKVLIEQMREQIQNIE</sequence>
<accession>A0A0R2T6I4</accession>
<dbReference type="EMBL" id="LIBE01000284">
    <property type="protein sequence ID" value="KRO80800.1"/>
    <property type="molecule type" value="Genomic_DNA"/>
</dbReference>
<evidence type="ECO:0000256" key="2">
    <source>
        <dbReference type="ARBA" id="ARBA00022722"/>
    </source>
</evidence>
<comment type="caution">
    <text evidence="8">The sequence shown here is derived from an EMBL/GenBank/DDBJ whole genome shotgun (WGS) entry which is preliminary data.</text>
</comment>
<evidence type="ECO:0000256" key="1">
    <source>
        <dbReference type="ARBA" id="ARBA00001968"/>
    </source>
</evidence>
<dbReference type="Pfam" id="PF03755">
    <property type="entry name" value="YicC-like_N"/>
    <property type="match status" value="1"/>
</dbReference>
<comment type="similarity">
    <text evidence="5">Belongs to the YicC/YloC family.</text>
</comment>
<dbReference type="Proteomes" id="UP000051547">
    <property type="component" value="Unassembled WGS sequence"/>
</dbReference>
<keyword evidence="2" id="KW-0540">Nuclease</keyword>
<organism evidence="8 9">
    <name type="scientific">OM182 bacterium BACL3 MAG-120920-bin41</name>
    <dbReference type="NCBI Taxonomy" id="1655580"/>
    <lineage>
        <taxon>Bacteria</taxon>
        <taxon>Pseudomonadati</taxon>
        <taxon>Pseudomonadota</taxon>
        <taxon>Gammaproteobacteria</taxon>
        <taxon>OMG group</taxon>
        <taxon>OM182 clade</taxon>
    </lineage>
</organism>
<gene>
    <name evidence="8" type="ORF">ABR72_10895</name>
</gene>
<feature type="domain" description="Endoribonuclease YicC-like C-terminal" evidence="7">
    <location>
        <begin position="177"/>
        <end position="291"/>
    </location>
</feature>
<dbReference type="GO" id="GO:0004521">
    <property type="term" value="F:RNA endonuclease activity"/>
    <property type="evidence" value="ECO:0007669"/>
    <property type="project" value="InterPro"/>
</dbReference>
<keyword evidence="4" id="KW-0378">Hydrolase</keyword>
<protein>
    <recommendedName>
        <fullName evidence="10">Stress-induced protein</fullName>
    </recommendedName>
</protein>
<evidence type="ECO:0000259" key="6">
    <source>
        <dbReference type="Pfam" id="PF03755"/>
    </source>
</evidence>
<dbReference type="AlphaFoldDB" id="A0A0R2T6I4"/>
<evidence type="ECO:0000313" key="8">
    <source>
        <dbReference type="EMBL" id="KRO80800.1"/>
    </source>
</evidence>
<evidence type="ECO:0000313" key="9">
    <source>
        <dbReference type="Proteomes" id="UP000051547"/>
    </source>
</evidence>
<comment type="cofactor">
    <cofactor evidence="1">
        <name>a divalent metal cation</name>
        <dbReference type="ChEBI" id="CHEBI:60240"/>
    </cofactor>
</comment>
<name>A0A0R2T6I4_9GAMM</name>
<dbReference type="GO" id="GO:0016787">
    <property type="term" value="F:hydrolase activity"/>
    <property type="evidence" value="ECO:0007669"/>
    <property type="project" value="UniProtKB-KW"/>
</dbReference>
<dbReference type="InterPro" id="IPR005229">
    <property type="entry name" value="YicC/YloC-like"/>
</dbReference>
<dbReference type="PANTHER" id="PTHR30636">
    <property type="entry name" value="UPF0701 PROTEIN YICC"/>
    <property type="match status" value="1"/>
</dbReference>
<evidence type="ECO:0000256" key="4">
    <source>
        <dbReference type="ARBA" id="ARBA00022801"/>
    </source>
</evidence>
<evidence type="ECO:0008006" key="10">
    <source>
        <dbReference type="Google" id="ProtNLM"/>
    </source>
</evidence>
<dbReference type="PANTHER" id="PTHR30636:SF3">
    <property type="entry name" value="UPF0701 PROTEIN YICC"/>
    <property type="match status" value="1"/>
</dbReference>
<dbReference type="Pfam" id="PF08340">
    <property type="entry name" value="YicC-like_C"/>
    <property type="match status" value="1"/>
</dbReference>
<evidence type="ECO:0000256" key="5">
    <source>
        <dbReference type="ARBA" id="ARBA00035648"/>
    </source>
</evidence>
<reference evidence="8 9" key="1">
    <citation type="submission" date="2015-10" db="EMBL/GenBank/DDBJ databases">
        <title>Metagenome-Assembled Genomes uncover a global brackish microbiome.</title>
        <authorList>
            <person name="Hugerth L.W."/>
            <person name="Larsson J."/>
            <person name="Alneberg J."/>
            <person name="Lindh M.V."/>
            <person name="Legrand C."/>
            <person name="Pinhassi J."/>
            <person name="Andersson A.F."/>
        </authorList>
    </citation>
    <scope>NUCLEOTIDE SEQUENCE [LARGE SCALE GENOMIC DNA]</scope>
    <source>
        <strain evidence="8">BACL4 MAG-120920-bin41</strain>
    </source>
</reference>
<feature type="domain" description="Endoribonuclease YicC-like N-terminal" evidence="6">
    <location>
        <begin position="2"/>
        <end position="157"/>
    </location>
</feature>
<keyword evidence="3" id="KW-0255">Endonuclease</keyword>
<dbReference type="InterPro" id="IPR013527">
    <property type="entry name" value="YicC-like_N"/>
</dbReference>